<sequence>MFPTSELTESLNESVNYLLEVSDDMRTTDGAEEGRSIRWDTNDQEKNEYYLGQIEQGQIFEQPLYSHYSSPIVNEFPLTPELSPKPTISYNNGLDGLEFDDYDQEVATATSSLYLSTPTQHPYASVTQKEKAIRCSYTNLANRSRCVMRRN</sequence>
<protein>
    <submittedName>
        <fullName evidence="1">Uncharacterized protein</fullName>
    </submittedName>
</protein>
<organism evidence="1 2">
    <name type="scientific">Parasitella parasitica</name>
    <dbReference type="NCBI Taxonomy" id="35722"/>
    <lineage>
        <taxon>Eukaryota</taxon>
        <taxon>Fungi</taxon>
        <taxon>Fungi incertae sedis</taxon>
        <taxon>Mucoromycota</taxon>
        <taxon>Mucoromycotina</taxon>
        <taxon>Mucoromycetes</taxon>
        <taxon>Mucorales</taxon>
        <taxon>Mucorineae</taxon>
        <taxon>Mucoraceae</taxon>
        <taxon>Parasitella</taxon>
    </lineage>
</organism>
<dbReference type="Proteomes" id="UP000054107">
    <property type="component" value="Unassembled WGS sequence"/>
</dbReference>
<name>A0A0B7NLG2_9FUNG</name>
<proteinExistence type="predicted"/>
<dbReference type="OrthoDB" id="346910at2759"/>
<dbReference type="STRING" id="35722.A0A0B7NLG2"/>
<reference evidence="1 2" key="1">
    <citation type="submission" date="2014-09" db="EMBL/GenBank/DDBJ databases">
        <authorList>
            <person name="Ellenberger Sabrina"/>
        </authorList>
    </citation>
    <scope>NUCLEOTIDE SEQUENCE [LARGE SCALE GENOMIC DNA]</scope>
    <source>
        <strain evidence="1 2">CBS 412.66</strain>
    </source>
</reference>
<dbReference type="EMBL" id="LN732614">
    <property type="protein sequence ID" value="CEP15778.1"/>
    <property type="molecule type" value="Genomic_DNA"/>
</dbReference>
<gene>
    <name evidence="1" type="primary">PARPA_10018.1 scaffold 39144</name>
</gene>
<dbReference type="AlphaFoldDB" id="A0A0B7NLG2"/>
<keyword evidence="2" id="KW-1185">Reference proteome</keyword>
<evidence type="ECO:0000313" key="2">
    <source>
        <dbReference type="Proteomes" id="UP000054107"/>
    </source>
</evidence>
<accession>A0A0B7NLG2</accession>
<evidence type="ECO:0000313" key="1">
    <source>
        <dbReference type="EMBL" id="CEP15778.1"/>
    </source>
</evidence>